<protein>
    <recommendedName>
        <fullName evidence="4">2/3 transmembrane domain holin</fullName>
    </recommendedName>
</protein>
<proteinExistence type="predicted"/>
<keyword evidence="1" id="KW-0472">Membrane</keyword>
<dbReference type="Proteomes" id="UP000515591">
    <property type="component" value="Chromosome"/>
</dbReference>
<dbReference type="EMBL" id="AP022213">
    <property type="protein sequence ID" value="BBT16244.1"/>
    <property type="molecule type" value="Genomic_DNA"/>
</dbReference>
<dbReference type="RefSeq" id="WP_232104279.1">
    <property type="nucleotide sequence ID" value="NZ_AP022213.1"/>
</dbReference>
<gene>
    <name evidence="2" type="ORF">WP8S17C03_22930</name>
</gene>
<reference evidence="2 3" key="1">
    <citation type="submission" date="2019-12" db="EMBL/GenBank/DDBJ databases">
        <title>complete genome sequences of Pseudomonas otitidis str. WP8-S17-CRE-03 isolated from wastewater treatment plant effluent.</title>
        <authorList>
            <person name="Sekizuka T."/>
            <person name="Itokawa K."/>
            <person name="Yatsu K."/>
            <person name="Inamine Y."/>
            <person name="Kuroda M."/>
        </authorList>
    </citation>
    <scope>NUCLEOTIDE SEQUENCE [LARGE SCALE GENOMIC DNA]</scope>
    <source>
        <strain evidence="2 3">WP8-S17-CRE-03</strain>
    </source>
</reference>
<evidence type="ECO:0000256" key="1">
    <source>
        <dbReference type="SAM" id="Phobius"/>
    </source>
</evidence>
<evidence type="ECO:0008006" key="4">
    <source>
        <dbReference type="Google" id="ProtNLM"/>
    </source>
</evidence>
<keyword evidence="1" id="KW-1133">Transmembrane helix</keyword>
<keyword evidence="1" id="KW-0812">Transmembrane</keyword>
<feature type="transmembrane region" description="Helical" evidence="1">
    <location>
        <begin position="80"/>
        <end position="97"/>
    </location>
</feature>
<dbReference type="AlphaFoldDB" id="A0A6S5RT23"/>
<evidence type="ECO:0000313" key="2">
    <source>
        <dbReference type="EMBL" id="BBT16244.1"/>
    </source>
</evidence>
<accession>A0A6S5RT23</accession>
<evidence type="ECO:0000313" key="3">
    <source>
        <dbReference type="Proteomes" id="UP000515591"/>
    </source>
</evidence>
<sequence>MSRPPRFRRHIPRMSAFTIITLILLLILATVRPEQLQVVVYKAGLVTLGAVLGYWIDRSLFLVDARPGECNVPMRIVGSWIRRALIVMACILGLTLGL</sequence>
<feature type="transmembrane region" description="Helical" evidence="1">
    <location>
        <begin position="43"/>
        <end position="60"/>
    </location>
</feature>
<organism evidence="2 3">
    <name type="scientific">Metapseudomonas otitidis</name>
    <dbReference type="NCBI Taxonomy" id="319939"/>
    <lineage>
        <taxon>Bacteria</taxon>
        <taxon>Pseudomonadati</taxon>
        <taxon>Pseudomonadota</taxon>
        <taxon>Gammaproteobacteria</taxon>
        <taxon>Pseudomonadales</taxon>
        <taxon>Pseudomonadaceae</taxon>
        <taxon>Metapseudomonas</taxon>
    </lineage>
</organism>
<name>A0A6S5RT23_9GAMM</name>
<dbReference type="Pfam" id="PF13272">
    <property type="entry name" value="Holin_2-3"/>
    <property type="match status" value="1"/>
</dbReference>
<dbReference type="InterPro" id="IPR025140">
    <property type="entry name" value="Holin_2-3"/>
</dbReference>